<feature type="non-terminal residue" evidence="1">
    <location>
        <position position="1"/>
    </location>
</feature>
<organism evidence="1">
    <name type="scientific">Arion vulgaris</name>
    <dbReference type="NCBI Taxonomy" id="1028688"/>
    <lineage>
        <taxon>Eukaryota</taxon>
        <taxon>Metazoa</taxon>
        <taxon>Spiralia</taxon>
        <taxon>Lophotrochozoa</taxon>
        <taxon>Mollusca</taxon>
        <taxon>Gastropoda</taxon>
        <taxon>Heterobranchia</taxon>
        <taxon>Euthyneura</taxon>
        <taxon>Panpulmonata</taxon>
        <taxon>Eupulmonata</taxon>
        <taxon>Stylommatophora</taxon>
        <taxon>Helicina</taxon>
        <taxon>Arionoidea</taxon>
        <taxon>Arionidae</taxon>
        <taxon>Arion</taxon>
    </lineage>
</organism>
<reference evidence="1" key="1">
    <citation type="submission" date="2014-12" db="EMBL/GenBank/DDBJ databases">
        <title>Insight into the proteome of Arion vulgaris.</title>
        <authorList>
            <person name="Aradska J."/>
            <person name="Bulat T."/>
            <person name="Smidak R."/>
            <person name="Sarate P."/>
            <person name="Gangsoo J."/>
            <person name="Sialana F."/>
            <person name="Bilban M."/>
            <person name="Lubec G."/>
        </authorList>
    </citation>
    <scope>NUCLEOTIDE SEQUENCE</scope>
    <source>
        <tissue evidence="1">Skin</tissue>
    </source>
</reference>
<protein>
    <submittedName>
        <fullName evidence="1">Uncharacterized protein</fullName>
    </submittedName>
</protein>
<name>A0A0B7AXD9_9EUPU</name>
<accession>A0A0B7AXD9</accession>
<dbReference type="EMBL" id="HACG01038799">
    <property type="protein sequence ID" value="CEK85664.1"/>
    <property type="molecule type" value="Transcribed_RNA"/>
</dbReference>
<evidence type="ECO:0000313" key="1">
    <source>
        <dbReference type="EMBL" id="CEK85664.1"/>
    </source>
</evidence>
<gene>
    <name evidence="1" type="primary">ORF149452</name>
</gene>
<dbReference type="AlphaFoldDB" id="A0A0B7AXD9"/>
<proteinExistence type="predicted"/>
<sequence>SIVLRVTVSNRSNTRKVTSMWYFCNDLKLERTSQLFGYCDESMLSTFNVLKNERISGKQEQL</sequence>